<accession>A0A1G2NBD8</accession>
<proteinExistence type="predicted"/>
<sequence>MDISTFSDRIRPVLQELLKTDVSTVGKLAQLFGYGRKTVSRWIRGERSPADYDEIILTVFISEGGKLQFELPEEWKELSALLTTGDRNARYKLFDRLKRSLKSKDGGLLTTLFKNQGLPADMKAQIKRFVETYKPEHGGRATESEIVMGGAVRQDWKSVIVGSFLNSVKTVSGTAELLLSDKFSDEERYGLLEEARRNNINLFEASDRLRALLSREARKLREQKLKGGVA</sequence>
<evidence type="ECO:0000313" key="1">
    <source>
        <dbReference type="EMBL" id="OHA32632.1"/>
    </source>
</evidence>
<dbReference type="EMBL" id="MHRX01000039">
    <property type="protein sequence ID" value="OHA32632.1"/>
    <property type="molecule type" value="Genomic_DNA"/>
</dbReference>
<comment type="caution">
    <text evidence="1">The sequence shown here is derived from an EMBL/GenBank/DDBJ whole genome shotgun (WGS) entry which is preliminary data.</text>
</comment>
<evidence type="ECO:0000313" key="2">
    <source>
        <dbReference type="Proteomes" id="UP000176221"/>
    </source>
</evidence>
<dbReference type="STRING" id="1802319.A2928_01875"/>
<name>A0A1G2NBD8_9BACT</name>
<dbReference type="Proteomes" id="UP000176221">
    <property type="component" value="Unassembled WGS sequence"/>
</dbReference>
<reference evidence="1 2" key="1">
    <citation type="journal article" date="2016" name="Nat. Commun.">
        <title>Thousands of microbial genomes shed light on interconnected biogeochemical processes in an aquifer system.</title>
        <authorList>
            <person name="Anantharaman K."/>
            <person name="Brown C.T."/>
            <person name="Hug L.A."/>
            <person name="Sharon I."/>
            <person name="Castelle C.J."/>
            <person name="Probst A.J."/>
            <person name="Thomas B.C."/>
            <person name="Singh A."/>
            <person name="Wilkins M.J."/>
            <person name="Karaoz U."/>
            <person name="Brodie E.L."/>
            <person name="Williams K.H."/>
            <person name="Hubbard S.S."/>
            <person name="Banfield J.F."/>
        </authorList>
    </citation>
    <scope>NUCLEOTIDE SEQUENCE [LARGE SCALE GENOMIC DNA]</scope>
</reference>
<gene>
    <name evidence="1" type="ORF">A2928_01875</name>
</gene>
<organism evidence="1 2">
    <name type="scientific">Candidatus Taylorbacteria bacterium RIFCSPLOWO2_01_FULL_45_15b</name>
    <dbReference type="NCBI Taxonomy" id="1802319"/>
    <lineage>
        <taxon>Bacteria</taxon>
        <taxon>Candidatus Tayloriibacteriota</taxon>
    </lineage>
</organism>
<protein>
    <submittedName>
        <fullName evidence="1">Uncharacterized protein</fullName>
    </submittedName>
</protein>
<dbReference type="AlphaFoldDB" id="A0A1G2NBD8"/>